<keyword evidence="6" id="KW-0040">ANK repeat</keyword>
<dbReference type="Pfam" id="PF01544">
    <property type="entry name" value="CorA"/>
    <property type="match status" value="1"/>
</dbReference>
<accession>A0AAJ0ARP5</accession>
<evidence type="ECO:0000256" key="7">
    <source>
        <dbReference type="SAM" id="Phobius"/>
    </source>
</evidence>
<evidence type="ECO:0000256" key="1">
    <source>
        <dbReference type="ARBA" id="ARBA00004141"/>
    </source>
</evidence>
<dbReference type="GO" id="GO:0016020">
    <property type="term" value="C:membrane"/>
    <property type="evidence" value="ECO:0007669"/>
    <property type="project" value="UniProtKB-SubCell"/>
</dbReference>
<dbReference type="InterPro" id="IPR056884">
    <property type="entry name" value="NPHP3-like_N"/>
</dbReference>
<dbReference type="PANTHER" id="PTHR10039:SF15">
    <property type="entry name" value="NACHT DOMAIN-CONTAINING PROTEIN"/>
    <property type="match status" value="1"/>
</dbReference>
<dbReference type="InterPro" id="IPR045863">
    <property type="entry name" value="CorA_TM1_TM2"/>
</dbReference>
<keyword evidence="11" id="KW-1185">Reference proteome</keyword>
<reference evidence="10" key="1">
    <citation type="submission" date="2021-06" db="EMBL/GenBank/DDBJ databases">
        <title>Comparative genomics, transcriptomics and evolutionary studies reveal genomic signatures of adaptation to plant cell wall in hemibiotrophic fungi.</title>
        <authorList>
            <consortium name="DOE Joint Genome Institute"/>
            <person name="Baroncelli R."/>
            <person name="Diaz J.F."/>
            <person name="Benocci T."/>
            <person name="Peng M."/>
            <person name="Battaglia E."/>
            <person name="Haridas S."/>
            <person name="Andreopoulos W."/>
            <person name="Labutti K."/>
            <person name="Pangilinan J."/>
            <person name="Floch G.L."/>
            <person name="Makela M.R."/>
            <person name="Henrissat B."/>
            <person name="Grigoriev I.V."/>
            <person name="Crouch J.A."/>
            <person name="De Vries R.P."/>
            <person name="Sukno S.A."/>
            <person name="Thon M.R."/>
        </authorList>
    </citation>
    <scope>NUCLEOTIDE SEQUENCE</scope>
    <source>
        <strain evidence="10">CBS 193.32</strain>
    </source>
</reference>
<gene>
    <name evidence="10" type="ORF">BDP55DRAFT_654393</name>
</gene>
<comment type="subcellular location">
    <subcellularLocation>
        <location evidence="1">Membrane</location>
        <topology evidence="1">Multi-pass membrane protein</topology>
    </subcellularLocation>
</comment>
<name>A0AAJ0ARP5_9PEZI</name>
<dbReference type="GeneID" id="85458783"/>
<dbReference type="Gene3D" id="3.40.50.300">
    <property type="entry name" value="P-loop containing nucleotide triphosphate hydrolases"/>
    <property type="match status" value="1"/>
</dbReference>
<feature type="transmembrane region" description="Helical" evidence="7">
    <location>
        <begin position="946"/>
        <end position="968"/>
    </location>
</feature>
<dbReference type="Gene3D" id="1.25.40.20">
    <property type="entry name" value="Ankyrin repeat-containing domain"/>
    <property type="match status" value="2"/>
</dbReference>
<feature type="domain" description="GPI inositol-deacylase winged helix" evidence="8">
    <location>
        <begin position="317"/>
        <end position="387"/>
    </location>
</feature>
<dbReference type="Pfam" id="PF22939">
    <property type="entry name" value="WHD_GPIID"/>
    <property type="match status" value="1"/>
</dbReference>
<keyword evidence="5 7" id="KW-0472">Membrane</keyword>
<keyword evidence="3" id="KW-0677">Repeat</keyword>
<evidence type="ECO:0000259" key="9">
    <source>
        <dbReference type="Pfam" id="PF24883"/>
    </source>
</evidence>
<dbReference type="SUPFAM" id="SSF144083">
    <property type="entry name" value="Magnesium transport protein CorA, transmembrane region"/>
    <property type="match status" value="1"/>
</dbReference>
<protein>
    <recommendedName>
        <fullName evidence="12">Ankyrin repeat protein</fullName>
    </recommendedName>
</protein>
<evidence type="ECO:0008006" key="12">
    <source>
        <dbReference type="Google" id="ProtNLM"/>
    </source>
</evidence>
<dbReference type="RefSeq" id="XP_060432839.1">
    <property type="nucleotide sequence ID" value="XM_060574257.1"/>
</dbReference>
<evidence type="ECO:0000256" key="3">
    <source>
        <dbReference type="ARBA" id="ARBA00022737"/>
    </source>
</evidence>
<evidence type="ECO:0000256" key="2">
    <source>
        <dbReference type="ARBA" id="ARBA00022692"/>
    </source>
</evidence>
<dbReference type="PROSITE" id="PS50297">
    <property type="entry name" value="ANK_REP_REGION"/>
    <property type="match status" value="1"/>
</dbReference>
<keyword evidence="2 7" id="KW-0812">Transmembrane</keyword>
<dbReference type="InterPro" id="IPR036770">
    <property type="entry name" value="Ankyrin_rpt-contain_sf"/>
</dbReference>
<dbReference type="InterPro" id="IPR054471">
    <property type="entry name" value="GPIID_WHD"/>
</dbReference>
<dbReference type="Pfam" id="PF24883">
    <property type="entry name" value="NPHP3_N"/>
    <property type="match status" value="1"/>
</dbReference>
<dbReference type="EMBL" id="JAHMHR010000009">
    <property type="protein sequence ID" value="KAK1689144.1"/>
    <property type="molecule type" value="Genomic_DNA"/>
</dbReference>
<evidence type="ECO:0000313" key="10">
    <source>
        <dbReference type="EMBL" id="KAK1689144.1"/>
    </source>
</evidence>
<feature type="repeat" description="ANK" evidence="6">
    <location>
        <begin position="579"/>
        <end position="611"/>
    </location>
</feature>
<dbReference type="AlphaFoldDB" id="A0AAJ0ARP5"/>
<evidence type="ECO:0000256" key="6">
    <source>
        <dbReference type="PROSITE-ProRule" id="PRU00023"/>
    </source>
</evidence>
<dbReference type="SUPFAM" id="SSF48403">
    <property type="entry name" value="Ankyrin repeat"/>
    <property type="match status" value="1"/>
</dbReference>
<comment type="caution">
    <text evidence="10">The sequence shown here is derived from an EMBL/GenBank/DDBJ whole genome shotgun (WGS) entry which is preliminary data.</text>
</comment>
<dbReference type="InterPro" id="IPR027417">
    <property type="entry name" value="P-loop_NTPase"/>
</dbReference>
<evidence type="ECO:0000259" key="8">
    <source>
        <dbReference type="Pfam" id="PF22939"/>
    </source>
</evidence>
<evidence type="ECO:0000256" key="5">
    <source>
        <dbReference type="ARBA" id="ARBA00023136"/>
    </source>
</evidence>
<dbReference type="InterPro" id="IPR002110">
    <property type="entry name" value="Ankyrin_rpt"/>
</dbReference>
<dbReference type="Proteomes" id="UP001224890">
    <property type="component" value="Unassembled WGS sequence"/>
</dbReference>
<sequence>MSSLRNFDRMVRDPWAEFMRSLPPIDAMLNIRLNHLNRRAPGTCVDFFTTQNYRDFQKRKSQLLLCVAAAGTGKSILASVFCDKLARENHPVASLFGLWGGGAELKRVEHLLALLLHQLALEAAHNSRGTILSKVIRFEELSAARTLDQVTHDLTAVMRHGFSHKRGPFYFVLDGLDEFERESLRILLARIYGLRKEFTIKIFATSRSVVESLEPFQPYITTTLVESPTKTMAYVIDCLQNIPETIIPDKTALASQIIAASGGIPIITDNIIKFLQETRTEAQFRRFFKSMNELDKSLTRIFDDLTRGVLSRPGSGFAWEVIQWLTFSVRPLTIRELQHALAADVLEDLETLPEIKTIISDLGGIIHYDKQTEIVRFFHQSVREYFLIAHGERFPRAHEKLTSRCIAQISHIIFNDGSCQSTQELQDRCRTSPFLKYAACNWGHHAQKCPEPSAEVMKFLRNGLRVEISSQAIMMENGSEPTFRGRGADGNVTGLHLAAYFGLQDAASLLLEGGESAYCKDASGHTPLWWAAKYHQKAVMRLLSHRDVLTLRLLVQAKETALIESLLESGCDVNAPDIFKKTPLHLAVSLNDVELVNVLISAGADMNAQDINGLTAPELALDLHSSEMLMVFLANHADTRSVNVGKLRKSLGLSSDEPLQLCQEEKRGVFLRGLRRGRQFIEEPGTERSILQRLSPRDEQQAIMLDLRYKDIKPPKHFQLVILQPDPSLGHLLQAWTWDFVIQLTLPPYPCPDDHGEGTCEMKPENNYLISWNVKLCGNEYDSQYWQTTSHLTTLPHIWLPRNGEDFFQYFITHIKGEWLKLCESYIVWLNTKRRSEILIARGSDPELLDRLLHDGKNWVDQRMRLQTTVSVARRFAREYSNRHGGSYNLGELLGAVDSLSNDVSSKLDQLDKTSQDLLQMEFNRVSIREAQRSVSMAASMKRLSWITFIFLPITFVATCFGMNIDILESNPAWWIYLPFATVTIVLMTTVWLIFKLTNLEERTEKMARRISPRQWVTSAVERINRHKHDEDDETDVEISARSILSRRDSGLLVR</sequence>
<keyword evidence="4 7" id="KW-1133">Transmembrane helix</keyword>
<dbReference type="Gene3D" id="1.20.58.340">
    <property type="entry name" value="Magnesium transport protein CorA, transmembrane region"/>
    <property type="match status" value="1"/>
</dbReference>
<feature type="domain" description="Nephrocystin 3-like N-terminal" evidence="9">
    <location>
        <begin position="42"/>
        <end position="207"/>
    </location>
</feature>
<dbReference type="SMART" id="SM00248">
    <property type="entry name" value="ANK"/>
    <property type="match status" value="3"/>
</dbReference>
<dbReference type="PROSITE" id="PS50088">
    <property type="entry name" value="ANK_REPEAT"/>
    <property type="match status" value="1"/>
</dbReference>
<feature type="transmembrane region" description="Helical" evidence="7">
    <location>
        <begin position="974"/>
        <end position="995"/>
    </location>
</feature>
<dbReference type="SUPFAM" id="SSF52540">
    <property type="entry name" value="P-loop containing nucleoside triphosphate hydrolases"/>
    <property type="match status" value="1"/>
</dbReference>
<organism evidence="10 11">
    <name type="scientific">Colletotrichum godetiae</name>
    <dbReference type="NCBI Taxonomy" id="1209918"/>
    <lineage>
        <taxon>Eukaryota</taxon>
        <taxon>Fungi</taxon>
        <taxon>Dikarya</taxon>
        <taxon>Ascomycota</taxon>
        <taxon>Pezizomycotina</taxon>
        <taxon>Sordariomycetes</taxon>
        <taxon>Hypocreomycetidae</taxon>
        <taxon>Glomerellales</taxon>
        <taxon>Glomerellaceae</taxon>
        <taxon>Colletotrichum</taxon>
        <taxon>Colletotrichum acutatum species complex</taxon>
    </lineage>
</organism>
<evidence type="ECO:0000256" key="4">
    <source>
        <dbReference type="ARBA" id="ARBA00022989"/>
    </source>
</evidence>
<proteinExistence type="predicted"/>
<dbReference type="GO" id="GO:0046873">
    <property type="term" value="F:metal ion transmembrane transporter activity"/>
    <property type="evidence" value="ECO:0007669"/>
    <property type="project" value="InterPro"/>
</dbReference>
<dbReference type="InterPro" id="IPR002523">
    <property type="entry name" value="MgTranspt_CorA/ZnTranspt_ZntB"/>
</dbReference>
<evidence type="ECO:0000313" key="11">
    <source>
        <dbReference type="Proteomes" id="UP001224890"/>
    </source>
</evidence>
<dbReference type="Pfam" id="PF12796">
    <property type="entry name" value="Ank_2"/>
    <property type="match status" value="2"/>
</dbReference>
<dbReference type="PANTHER" id="PTHR10039">
    <property type="entry name" value="AMELOGENIN"/>
    <property type="match status" value="1"/>
</dbReference>